<dbReference type="Proteomes" id="UP000660611">
    <property type="component" value="Unassembled WGS sequence"/>
</dbReference>
<dbReference type="SUPFAM" id="SSF52540">
    <property type="entry name" value="P-loop containing nucleoside triphosphate hydrolases"/>
    <property type="match status" value="1"/>
</dbReference>
<protein>
    <recommendedName>
        <fullName evidence="3">Dynamin family protein</fullName>
    </recommendedName>
</protein>
<evidence type="ECO:0008006" key="3">
    <source>
        <dbReference type="Google" id="ProtNLM"/>
    </source>
</evidence>
<keyword evidence="2" id="KW-1185">Reference proteome</keyword>
<name>A0A919Q0K7_9ACTN</name>
<sequence>MPGSIERLRQDADAALSILGAYQFTDRTWAPRERQQATQDAIDLLRQAGDPVAIGVVGEYSVGKSMLIGTLLGRPDLLPVEQRAATGNVTALHLRPGPAGEASAVAGTVVVEYLSEAELTGCVEYLLGALATVLRLVDRSEELAALDGTWSAAGGWSGFEDWCRRYVWPVPGAGEPLDNIEVRRIATELLAVRDGHLLGGQLLGTRVSAPQSIVRAALDLGAGPDIVNAFPDRRTADPLSPRDVGQDEARLRQTFPLIRRVRYSVSVDPDLWQLPGGELLLLDFPGLTARRSAKRDEFLSHTELRDVHTIITVYDMARAGSSVPDAFYTMLERHGRSREDLRESIIAVGNALDKLHHPALPPGDGVTLDELCAAAQQFGEFYRGASDLVRGQDDRIVLTSSVVAIDRSRLPARFDGEEQHKLAIARAAAPATVAAWHEIGTRLGRTEPVTPLAAALVAFADDGGFAHLRRLVGRHVTAHGLDLKLRGAQRQHARLAGSMQRLSELVPDGGPHTADEVTRAAREQVAWLMDGLRQHVGRLSVAAREFEDPFRVRGPDHTPVITIAAASTQATVASWDVWRMLLQRADEGIIRKSGPVERSTRFRLPGRSPHTGVVVPDTTEAFRAPFRETCAVVIHEGKRQFAAAVERWIRQCNDEAAELHERFTEPGTADVLRAGLRRLSSDPDDAEDRYLVMAAILDLRWAAQPYPDPGVDGDEAAAIAAGFPLVRDRALPWHADVPESAGNREQRLHRHQIHVFRLRRELANAAVAVASDRLAAEIDEFHRALVETLAEAGDSVLRPQEIRQMYPDEAAEESPDLDGPGRLWSGIRRWIRQAEPRQ</sequence>
<gene>
    <name evidence="1" type="ORF">Dsi01nite_100490</name>
</gene>
<dbReference type="Gene3D" id="3.40.50.300">
    <property type="entry name" value="P-loop containing nucleotide triphosphate hydrolases"/>
    <property type="match status" value="1"/>
</dbReference>
<reference evidence="1" key="1">
    <citation type="submission" date="2021-01" db="EMBL/GenBank/DDBJ databases">
        <title>Whole genome shotgun sequence of Dactylosporangium siamense NBRC 106093.</title>
        <authorList>
            <person name="Komaki H."/>
            <person name="Tamura T."/>
        </authorList>
    </citation>
    <scope>NUCLEOTIDE SEQUENCE</scope>
    <source>
        <strain evidence="1">NBRC 106093</strain>
    </source>
</reference>
<dbReference type="EMBL" id="BONQ01000167">
    <property type="protein sequence ID" value="GIG52008.1"/>
    <property type="molecule type" value="Genomic_DNA"/>
</dbReference>
<comment type="caution">
    <text evidence="1">The sequence shown here is derived from an EMBL/GenBank/DDBJ whole genome shotgun (WGS) entry which is preliminary data.</text>
</comment>
<evidence type="ECO:0000313" key="2">
    <source>
        <dbReference type="Proteomes" id="UP000660611"/>
    </source>
</evidence>
<dbReference type="AlphaFoldDB" id="A0A919Q0K7"/>
<accession>A0A919Q0K7</accession>
<dbReference type="RefSeq" id="WP_203853612.1">
    <property type="nucleotide sequence ID" value="NZ_BAAAVW010000026.1"/>
</dbReference>
<organism evidence="1 2">
    <name type="scientific">Dactylosporangium siamense</name>
    <dbReference type="NCBI Taxonomy" id="685454"/>
    <lineage>
        <taxon>Bacteria</taxon>
        <taxon>Bacillati</taxon>
        <taxon>Actinomycetota</taxon>
        <taxon>Actinomycetes</taxon>
        <taxon>Micromonosporales</taxon>
        <taxon>Micromonosporaceae</taxon>
        <taxon>Dactylosporangium</taxon>
    </lineage>
</organism>
<proteinExistence type="predicted"/>
<evidence type="ECO:0000313" key="1">
    <source>
        <dbReference type="EMBL" id="GIG52008.1"/>
    </source>
</evidence>
<dbReference type="InterPro" id="IPR027417">
    <property type="entry name" value="P-loop_NTPase"/>
</dbReference>